<feature type="transmembrane region" description="Helical" evidence="12">
    <location>
        <begin position="31"/>
        <end position="48"/>
    </location>
</feature>
<evidence type="ECO:0000256" key="6">
    <source>
        <dbReference type="ARBA" id="ARBA00022723"/>
    </source>
</evidence>
<organism evidence="14 15">
    <name type="scientific">Legionella santicrucis</name>
    <dbReference type="NCBI Taxonomy" id="45074"/>
    <lineage>
        <taxon>Bacteria</taxon>
        <taxon>Pseudomonadati</taxon>
        <taxon>Pseudomonadota</taxon>
        <taxon>Gammaproteobacteria</taxon>
        <taxon>Legionellales</taxon>
        <taxon>Legionellaceae</taxon>
        <taxon>Legionella</taxon>
    </lineage>
</organism>
<dbReference type="GO" id="GO:0004222">
    <property type="term" value="F:metalloendopeptidase activity"/>
    <property type="evidence" value="ECO:0007669"/>
    <property type="project" value="UniProtKB-UniRule"/>
</dbReference>
<dbReference type="OrthoDB" id="15218at2"/>
<evidence type="ECO:0000313" key="15">
    <source>
        <dbReference type="Proteomes" id="UP000054703"/>
    </source>
</evidence>
<evidence type="ECO:0000256" key="2">
    <source>
        <dbReference type="ARBA" id="ARBA00009779"/>
    </source>
</evidence>
<dbReference type="NCBIfam" id="NF002826">
    <property type="entry name" value="PRK03001.1"/>
    <property type="match status" value="1"/>
</dbReference>
<keyword evidence="4 12" id="KW-0645">Protease</keyword>
<feature type="transmembrane region" description="Helical" evidence="12">
    <location>
        <begin position="140"/>
        <end position="163"/>
    </location>
</feature>
<comment type="similarity">
    <text evidence="2 12">Belongs to the peptidase M48B family.</text>
</comment>
<keyword evidence="15" id="KW-1185">Reference proteome</keyword>
<keyword evidence="5 12" id="KW-0812">Transmembrane</keyword>
<dbReference type="PATRIC" id="fig|45074.5.peg.3973"/>
<keyword evidence="10 12" id="KW-0482">Metalloprotease</keyword>
<dbReference type="HAMAP" id="MF_00188">
    <property type="entry name" value="Pept_M48_protease_HtpX"/>
    <property type="match status" value="1"/>
</dbReference>
<evidence type="ECO:0000256" key="5">
    <source>
        <dbReference type="ARBA" id="ARBA00022692"/>
    </source>
</evidence>
<keyword evidence="8 12" id="KW-0862">Zinc</keyword>
<proteinExistence type="inferred from homology"/>
<feature type="binding site" evidence="12">
    <location>
        <position position="204"/>
    </location>
    <ligand>
        <name>Zn(2+)</name>
        <dbReference type="ChEBI" id="CHEBI:29105"/>
        <note>catalytic</note>
    </ligand>
</feature>
<evidence type="ECO:0000313" key="14">
    <source>
        <dbReference type="EMBL" id="KTD53285.1"/>
    </source>
</evidence>
<feature type="domain" description="Peptidase M48" evidence="13">
    <location>
        <begin position="68"/>
        <end position="279"/>
    </location>
</feature>
<evidence type="ECO:0000256" key="12">
    <source>
        <dbReference type="HAMAP-Rule" id="MF_00188"/>
    </source>
</evidence>
<dbReference type="InterPro" id="IPR001915">
    <property type="entry name" value="Peptidase_M48"/>
</dbReference>
<dbReference type="Gene3D" id="3.30.2010.10">
    <property type="entry name" value="Metalloproteases ('zincins'), catalytic domain"/>
    <property type="match status" value="1"/>
</dbReference>
<dbReference type="InterPro" id="IPR022919">
    <property type="entry name" value="Pept_M48_protease_HtpX"/>
</dbReference>
<feature type="transmembrane region" description="Helical" evidence="12">
    <location>
        <begin position="7"/>
        <end position="25"/>
    </location>
</feature>
<comment type="caution">
    <text evidence="14">The sequence shown here is derived from an EMBL/GenBank/DDBJ whole genome shotgun (WGS) entry which is preliminary data.</text>
</comment>
<dbReference type="PANTHER" id="PTHR43221:SF1">
    <property type="entry name" value="PROTEASE HTPX"/>
    <property type="match status" value="1"/>
</dbReference>
<keyword evidence="9 12" id="KW-1133">Transmembrane helix</keyword>
<dbReference type="EC" id="3.4.24.-" evidence="12"/>
<evidence type="ECO:0000259" key="13">
    <source>
        <dbReference type="Pfam" id="PF01435"/>
    </source>
</evidence>
<dbReference type="Pfam" id="PF01435">
    <property type="entry name" value="Peptidase_M48"/>
    <property type="match status" value="1"/>
</dbReference>
<dbReference type="RefSeq" id="WP_058515596.1">
    <property type="nucleotide sequence ID" value="NZ_CAAAIH010000001.1"/>
</dbReference>
<keyword evidence="11 12" id="KW-0472">Membrane</keyword>
<feature type="binding site" evidence="12">
    <location>
        <position position="129"/>
    </location>
    <ligand>
        <name>Zn(2+)</name>
        <dbReference type="ChEBI" id="CHEBI:29105"/>
        <note>catalytic</note>
    </ligand>
</feature>
<dbReference type="GO" id="GO:0006508">
    <property type="term" value="P:proteolysis"/>
    <property type="evidence" value="ECO:0007669"/>
    <property type="project" value="UniProtKB-KW"/>
</dbReference>
<dbReference type="AlphaFoldDB" id="A0A0W0Y8R6"/>
<keyword evidence="6 12" id="KW-0479">Metal-binding</keyword>
<evidence type="ECO:0000256" key="7">
    <source>
        <dbReference type="ARBA" id="ARBA00022801"/>
    </source>
</evidence>
<evidence type="ECO:0000256" key="4">
    <source>
        <dbReference type="ARBA" id="ARBA00022670"/>
    </source>
</evidence>
<evidence type="ECO:0000256" key="3">
    <source>
        <dbReference type="ARBA" id="ARBA00022475"/>
    </source>
</evidence>
<evidence type="ECO:0000256" key="1">
    <source>
        <dbReference type="ARBA" id="ARBA00004651"/>
    </source>
</evidence>
<keyword evidence="12 14" id="KW-0346">Stress response</keyword>
<evidence type="ECO:0000256" key="8">
    <source>
        <dbReference type="ARBA" id="ARBA00022833"/>
    </source>
</evidence>
<feature type="active site" evidence="12">
    <location>
        <position position="130"/>
    </location>
</feature>
<feature type="binding site" evidence="12">
    <location>
        <position position="133"/>
    </location>
    <ligand>
        <name>Zn(2+)</name>
        <dbReference type="ChEBI" id="CHEBI:29105"/>
        <note>catalytic</note>
    </ligand>
</feature>
<evidence type="ECO:0000256" key="11">
    <source>
        <dbReference type="ARBA" id="ARBA00023136"/>
    </source>
</evidence>
<gene>
    <name evidence="14" type="primary">htpX_2</name>
    <name evidence="12" type="synonym">htpX</name>
    <name evidence="14" type="ORF">Lsan_3695</name>
</gene>
<dbReference type="EMBL" id="LNYU01000091">
    <property type="protein sequence ID" value="KTD53285.1"/>
    <property type="molecule type" value="Genomic_DNA"/>
</dbReference>
<dbReference type="Proteomes" id="UP000054703">
    <property type="component" value="Unassembled WGS sequence"/>
</dbReference>
<evidence type="ECO:0000256" key="9">
    <source>
        <dbReference type="ARBA" id="ARBA00022989"/>
    </source>
</evidence>
<sequence length="281" mass="30385">MINNLKTFLLLASLTALLIIIGGLLGGTTGMLIALIFAGIMNFSAYWYSDVIVLRMYNAEPLSSSHFVANIISELAHRAGTPVPKIYLINNATPNAFATGRNPENASIAVTTGLLERLTKEEIMGVLSHELAHVIHHDTLISVVSATIAGAISGIANMFMWFSMFGNHSNNNEEGVHPVVGIIMMIVAPLAAGLIQMAISRSREFEADAGGARICGNPRWLANALLKLDQASHERFFNEAETHPSTAHMFIVNPLNGEKLANLFSTHPLTAERVARLKAMC</sequence>
<dbReference type="PANTHER" id="PTHR43221">
    <property type="entry name" value="PROTEASE HTPX"/>
    <property type="match status" value="1"/>
</dbReference>
<dbReference type="GO" id="GO:0005886">
    <property type="term" value="C:plasma membrane"/>
    <property type="evidence" value="ECO:0007669"/>
    <property type="project" value="UniProtKB-SubCell"/>
</dbReference>
<keyword evidence="3 12" id="KW-1003">Cell membrane</keyword>
<dbReference type="STRING" id="45074.Lsan_3695"/>
<keyword evidence="7 12" id="KW-0378">Hydrolase</keyword>
<dbReference type="CDD" id="cd07336">
    <property type="entry name" value="M48B_HtpX_like"/>
    <property type="match status" value="1"/>
</dbReference>
<protein>
    <recommendedName>
        <fullName evidence="12">Protease HtpX</fullName>
        <ecNumber evidence="12">3.4.24.-</ecNumber>
    </recommendedName>
    <alternativeName>
        <fullName evidence="12">Heat shock protein HtpX</fullName>
    </alternativeName>
</protein>
<name>A0A0W0Y8R6_9GAMM</name>
<reference evidence="14 15" key="1">
    <citation type="submission" date="2015-11" db="EMBL/GenBank/DDBJ databases">
        <title>Genomic analysis of 38 Legionella species identifies large and diverse effector repertoires.</title>
        <authorList>
            <person name="Burstein D."/>
            <person name="Amaro F."/>
            <person name="Zusman T."/>
            <person name="Lifshitz Z."/>
            <person name="Cohen O."/>
            <person name="Gilbert J.A."/>
            <person name="Pupko T."/>
            <person name="Shuman H.A."/>
            <person name="Segal G."/>
        </authorList>
    </citation>
    <scope>NUCLEOTIDE SEQUENCE [LARGE SCALE GENOMIC DNA]</scope>
    <source>
        <strain evidence="14 15">SC-63-C7</strain>
    </source>
</reference>
<evidence type="ECO:0000256" key="10">
    <source>
        <dbReference type="ARBA" id="ARBA00023049"/>
    </source>
</evidence>
<feature type="transmembrane region" description="Helical" evidence="12">
    <location>
        <begin position="175"/>
        <end position="195"/>
    </location>
</feature>
<comment type="subcellular location">
    <subcellularLocation>
        <location evidence="1 12">Cell membrane</location>
        <topology evidence="1 12">Multi-pass membrane protein</topology>
    </subcellularLocation>
</comment>
<accession>A0A0W0Y8R6</accession>
<comment type="cofactor">
    <cofactor evidence="12">
        <name>Zn(2+)</name>
        <dbReference type="ChEBI" id="CHEBI:29105"/>
    </cofactor>
    <text evidence="12">Binds 1 zinc ion per subunit.</text>
</comment>
<dbReference type="GO" id="GO:0008270">
    <property type="term" value="F:zinc ion binding"/>
    <property type="evidence" value="ECO:0007669"/>
    <property type="project" value="UniProtKB-UniRule"/>
</dbReference>
<dbReference type="InterPro" id="IPR050083">
    <property type="entry name" value="HtpX_protease"/>
</dbReference>